<keyword evidence="11" id="KW-1185">Reference proteome</keyword>
<dbReference type="GO" id="GO:0032259">
    <property type="term" value="P:methylation"/>
    <property type="evidence" value="ECO:0007669"/>
    <property type="project" value="UniProtKB-KW"/>
</dbReference>
<evidence type="ECO:0000259" key="8">
    <source>
        <dbReference type="Pfam" id="PF02384"/>
    </source>
</evidence>
<evidence type="ECO:0000313" key="11">
    <source>
        <dbReference type="Proteomes" id="UP000467240"/>
    </source>
</evidence>
<sequence length="292" mass="32279">MAPTTEEAQRAELHKTTWRIANDLRGSVDGWDFTTYVLGMLFSRFISANFAACIEDAEQRAGAADFTYARKPDSEAEFGRADTVAEKSFFTLLPSELFDNARTRAPRDANLNERLERVFKHIEGSAIGAEGEDDLTGLLDDLDVNSSRLGDTVAKRNEKLVKLLDAIGDLPPGDFGDNAIDLFGDAYEYVDASSWFTRVGNTNKLMPEDQQHILDAFTDRQAVEHVAALVSNERIGANEDNIAVSSNVEQEVTREVIDIRAQNTEIARIVAHQAELRTSIDAIVADREGGRP</sequence>
<keyword evidence="3" id="KW-0489">Methyltransferase</keyword>
<feature type="domain" description="N6 adenine-specific DNA methyltransferase N-terminal" evidence="9">
    <location>
        <begin position="14"/>
        <end position="167"/>
    </location>
</feature>
<comment type="catalytic activity">
    <reaction evidence="7">
        <text>a 2'-deoxyadenosine in DNA + S-adenosyl-L-methionine = an N(6)-methyl-2'-deoxyadenosine in DNA + S-adenosyl-L-homocysteine + H(+)</text>
        <dbReference type="Rhea" id="RHEA:15197"/>
        <dbReference type="Rhea" id="RHEA-COMP:12418"/>
        <dbReference type="Rhea" id="RHEA-COMP:12419"/>
        <dbReference type="ChEBI" id="CHEBI:15378"/>
        <dbReference type="ChEBI" id="CHEBI:57856"/>
        <dbReference type="ChEBI" id="CHEBI:59789"/>
        <dbReference type="ChEBI" id="CHEBI:90615"/>
        <dbReference type="ChEBI" id="CHEBI:90616"/>
        <dbReference type="EC" id="2.1.1.72"/>
    </reaction>
</comment>
<dbReference type="GO" id="GO:0009307">
    <property type="term" value="P:DNA restriction-modification system"/>
    <property type="evidence" value="ECO:0007669"/>
    <property type="project" value="UniProtKB-KW"/>
</dbReference>
<evidence type="ECO:0000256" key="7">
    <source>
        <dbReference type="ARBA" id="ARBA00047942"/>
    </source>
</evidence>
<protein>
    <recommendedName>
        <fullName evidence="2">site-specific DNA-methyltransferase (adenine-specific)</fullName>
        <ecNumber evidence="2">2.1.1.72</ecNumber>
    </recommendedName>
</protein>
<comment type="similarity">
    <text evidence="1">Belongs to the N(4)/N(6)-methyltransferase family.</text>
</comment>
<dbReference type="EMBL" id="WBJZ01000010">
    <property type="protein sequence ID" value="KAB1656833.1"/>
    <property type="molecule type" value="Genomic_DNA"/>
</dbReference>
<evidence type="ECO:0000256" key="5">
    <source>
        <dbReference type="ARBA" id="ARBA00022691"/>
    </source>
</evidence>
<dbReference type="SUPFAM" id="SSF53335">
    <property type="entry name" value="S-adenosyl-L-methionine-dependent methyltransferases"/>
    <property type="match status" value="2"/>
</dbReference>
<evidence type="ECO:0000256" key="3">
    <source>
        <dbReference type="ARBA" id="ARBA00022603"/>
    </source>
</evidence>
<evidence type="ECO:0000256" key="2">
    <source>
        <dbReference type="ARBA" id="ARBA00011900"/>
    </source>
</evidence>
<dbReference type="AlphaFoldDB" id="A0A7J5BRB6"/>
<dbReference type="Pfam" id="PF02384">
    <property type="entry name" value="N6_Mtase"/>
    <property type="match status" value="1"/>
</dbReference>
<dbReference type="RefSeq" id="WP_158040585.1">
    <property type="nucleotide sequence ID" value="NZ_JACCFV010000001.1"/>
</dbReference>
<dbReference type="InterPro" id="IPR038333">
    <property type="entry name" value="T1MK-like_N_sf"/>
</dbReference>
<evidence type="ECO:0000259" key="9">
    <source>
        <dbReference type="Pfam" id="PF12161"/>
    </source>
</evidence>
<keyword evidence="6" id="KW-0680">Restriction system</keyword>
<gene>
    <name evidence="10" type="ORF">F8O01_09270</name>
</gene>
<dbReference type="InterPro" id="IPR022749">
    <property type="entry name" value="D12N6_MeTrfase_N"/>
</dbReference>
<keyword evidence="4" id="KW-0808">Transferase</keyword>
<dbReference type="PANTHER" id="PTHR42933">
    <property type="entry name" value="SLR6095 PROTEIN"/>
    <property type="match status" value="1"/>
</dbReference>
<comment type="caution">
    <text evidence="10">The sequence shown here is derived from an EMBL/GenBank/DDBJ whole genome shotgun (WGS) entry which is preliminary data.</text>
</comment>
<dbReference type="Gene3D" id="1.20.1260.30">
    <property type="match status" value="1"/>
</dbReference>
<proteinExistence type="inferred from homology"/>
<dbReference type="GO" id="GO:0008170">
    <property type="term" value="F:N-methyltransferase activity"/>
    <property type="evidence" value="ECO:0007669"/>
    <property type="project" value="InterPro"/>
</dbReference>
<name>A0A7J5BRB6_9MICO</name>
<dbReference type="EC" id="2.1.1.72" evidence="2"/>
<keyword evidence="5" id="KW-0949">S-adenosyl-L-methionine</keyword>
<dbReference type="GO" id="GO:0003677">
    <property type="term" value="F:DNA binding"/>
    <property type="evidence" value="ECO:0007669"/>
    <property type="project" value="InterPro"/>
</dbReference>
<accession>A0A7J5BRB6</accession>
<reference evidence="10 11" key="1">
    <citation type="submission" date="2019-09" db="EMBL/GenBank/DDBJ databases">
        <title>Phylogeny of genus Pseudoclavibacter and closely related genus.</title>
        <authorList>
            <person name="Li Y."/>
        </authorList>
    </citation>
    <scope>NUCLEOTIDE SEQUENCE [LARGE SCALE GENOMIC DNA]</scope>
    <source>
        <strain evidence="10 11">DSM 23821</strain>
    </source>
</reference>
<evidence type="ECO:0000256" key="4">
    <source>
        <dbReference type="ARBA" id="ARBA00022679"/>
    </source>
</evidence>
<evidence type="ECO:0000313" key="10">
    <source>
        <dbReference type="EMBL" id="KAB1656833.1"/>
    </source>
</evidence>
<dbReference type="Pfam" id="PF12161">
    <property type="entry name" value="HsdM_N"/>
    <property type="match status" value="1"/>
</dbReference>
<dbReference type="GO" id="GO:0009007">
    <property type="term" value="F:site-specific DNA-methyltransferase (adenine-specific) activity"/>
    <property type="evidence" value="ECO:0007669"/>
    <property type="project" value="UniProtKB-EC"/>
</dbReference>
<evidence type="ECO:0000256" key="1">
    <source>
        <dbReference type="ARBA" id="ARBA00006594"/>
    </source>
</evidence>
<dbReference type="Proteomes" id="UP000467240">
    <property type="component" value="Unassembled WGS sequence"/>
</dbReference>
<dbReference type="OrthoDB" id="9784823at2"/>
<feature type="domain" description="DNA methylase adenine-specific" evidence="8">
    <location>
        <begin position="190"/>
        <end position="255"/>
    </location>
</feature>
<dbReference type="InterPro" id="IPR003356">
    <property type="entry name" value="DNA_methylase_A-5"/>
</dbReference>
<dbReference type="PANTHER" id="PTHR42933:SF1">
    <property type="entry name" value="SITE-SPECIFIC DNA-METHYLTRANSFERASE (ADENINE-SPECIFIC)"/>
    <property type="match status" value="1"/>
</dbReference>
<dbReference type="InterPro" id="IPR051537">
    <property type="entry name" value="DNA_Adenine_Mtase"/>
</dbReference>
<evidence type="ECO:0000256" key="6">
    <source>
        <dbReference type="ARBA" id="ARBA00022747"/>
    </source>
</evidence>
<organism evidence="10 11">
    <name type="scientific">Pseudoclavibacter chungangensis</name>
    <dbReference type="NCBI Taxonomy" id="587635"/>
    <lineage>
        <taxon>Bacteria</taxon>
        <taxon>Bacillati</taxon>
        <taxon>Actinomycetota</taxon>
        <taxon>Actinomycetes</taxon>
        <taxon>Micrococcales</taxon>
        <taxon>Microbacteriaceae</taxon>
        <taxon>Pseudoclavibacter</taxon>
    </lineage>
</organism>
<dbReference type="InterPro" id="IPR029063">
    <property type="entry name" value="SAM-dependent_MTases_sf"/>
</dbReference>